<name>A0ABR1ZRL0_9ROSI</name>
<comment type="caution">
    <text evidence="2">The sequence shown here is derived from an EMBL/GenBank/DDBJ whole genome shotgun (WGS) entry which is preliminary data.</text>
</comment>
<keyword evidence="1" id="KW-0812">Transmembrane</keyword>
<evidence type="ECO:0000313" key="3">
    <source>
        <dbReference type="Proteomes" id="UP001396334"/>
    </source>
</evidence>
<keyword evidence="1" id="KW-1133">Transmembrane helix</keyword>
<dbReference type="Proteomes" id="UP001396334">
    <property type="component" value="Unassembled WGS sequence"/>
</dbReference>
<evidence type="ECO:0000313" key="2">
    <source>
        <dbReference type="EMBL" id="KAK8483192.1"/>
    </source>
</evidence>
<feature type="transmembrane region" description="Helical" evidence="1">
    <location>
        <begin position="56"/>
        <end position="81"/>
    </location>
</feature>
<proteinExistence type="predicted"/>
<keyword evidence="3" id="KW-1185">Reference proteome</keyword>
<reference evidence="2 3" key="1">
    <citation type="journal article" date="2024" name="G3 (Bethesda)">
        <title>Genome assembly of Hibiscus sabdariffa L. provides insights into metabolisms of medicinal natural products.</title>
        <authorList>
            <person name="Kim T."/>
        </authorList>
    </citation>
    <scope>NUCLEOTIDE SEQUENCE [LARGE SCALE GENOMIC DNA]</scope>
    <source>
        <strain evidence="2">TK-2024</strain>
        <tissue evidence="2">Old leaves</tissue>
    </source>
</reference>
<gene>
    <name evidence="2" type="ORF">V6N11_084148</name>
</gene>
<feature type="transmembrane region" description="Helical" evidence="1">
    <location>
        <begin position="12"/>
        <end position="36"/>
    </location>
</feature>
<sequence>MSVILKVWKRLVVTFFSIFVAFFFYLVATVVVMLIWNKHVFPTMMKSKNLIKGKVWLAISIFLIHYLEMEFNQIAFEWLVVKGSIIRMGLKKKGVKEE</sequence>
<organism evidence="2 3">
    <name type="scientific">Hibiscus sabdariffa</name>
    <name type="common">roselle</name>
    <dbReference type="NCBI Taxonomy" id="183260"/>
    <lineage>
        <taxon>Eukaryota</taxon>
        <taxon>Viridiplantae</taxon>
        <taxon>Streptophyta</taxon>
        <taxon>Embryophyta</taxon>
        <taxon>Tracheophyta</taxon>
        <taxon>Spermatophyta</taxon>
        <taxon>Magnoliopsida</taxon>
        <taxon>eudicotyledons</taxon>
        <taxon>Gunneridae</taxon>
        <taxon>Pentapetalae</taxon>
        <taxon>rosids</taxon>
        <taxon>malvids</taxon>
        <taxon>Malvales</taxon>
        <taxon>Malvaceae</taxon>
        <taxon>Malvoideae</taxon>
        <taxon>Hibiscus</taxon>
    </lineage>
</organism>
<keyword evidence="1" id="KW-0472">Membrane</keyword>
<protein>
    <submittedName>
        <fullName evidence="2">Uncharacterized protein</fullName>
    </submittedName>
</protein>
<evidence type="ECO:0000256" key="1">
    <source>
        <dbReference type="SAM" id="Phobius"/>
    </source>
</evidence>
<dbReference type="EMBL" id="JBBPBN010000694">
    <property type="protein sequence ID" value="KAK8483192.1"/>
    <property type="molecule type" value="Genomic_DNA"/>
</dbReference>
<accession>A0ABR1ZRL0</accession>